<organism evidence="1 2">
    <name type="scientific">Gymnopilus junonius</name>
    <name type="common">Spectacular rustgill mushroom</name>
    <name type="synonym">Gymnopilus spectabilis subsp. junonius</name>
    <dbReference type="NCBI Taxonomy" id="109634"/>
    <lineage>
        <taxon>Eukaryota</taxon>
        <taxon>Fungi</taxon>
        <taxon>Dikarya</taxon>
        <taxon>Basidiomycota</taxon>
        <taxon>Agaricomycotina</taxon>
        <taxon>Agaricomycetes</taxon>
        <taxon>Agaricomycetidae</taxon>
        <taxon>Agaricales</taxon>
        <taxon>Agaricineae</taxon>
        <taxon>Hymenogastraceae</taxon>
        <taxon>Gymnopilus</taxon>
    </lineage>
</organism>
<sequence length="150" mass="15632">MSPNSTEDGKTINTTSSKTSVDPAFLAEILANNPPLDAAALDALLGNRRSHRATSTTDGANPDNAASIMDGLADSIHQLSMDGLADSIHRLSIPDSIHRRSIAGSSQNLQPRPFASAALNVQNLTSTSQQKNSTLSLLGSVLVSSFHGPT</sequence>
<keyword evidence="2" id="KW-1185">Reference proteome</keyword>
<accession>A0A9P5NGE5</accession>
<evidence type="ECO:0000313" key="1">
    <source>
        <dbReference type="EMBL" id="KAF8883351.1"/>
    </source>
</evidence>
<evidence type="ECO:0000313" key="2">
    <source>
        <dbReference type="Proteomes" id="UP000724874"/>
    </source>
</evidence>
<proteinExistence type="predicted"/>
<reference evidence="1" key="1">
    <citation type="submission" date="2020-11" db="EMBL/GenBank/DDBJ databases">
        <authorList>
            <consortium name="DOE Joint Genome Institute"/>
            <person name="Ahrendt S."/>
            <person name="Riley R."/>
            <person name="Andreopoulos W."/>
            <person name="LaButti K."/>
            <person name="Pangilinan J."/>
            <person name="Ruiz-duenas F.J."/>
            <person name="Barrasa J.M."/>
            <person name="Sanchez-Garcia M."/>
            <person name="Camarero S."/>
            <person name="Miyauchi S."/>
            <person name="Serrano A."/>
            <person name="Linde D."/>
            <person name="Babiker R."/>
            <person name="Drula E."/>
            <person name="Ayuso-Fernandez I."/>
            <person name="Pacheco R."/>
            <person name="Padilla G."/>
            <person name="Ferreira P."/>
            <person name="Barriuso J."/>
            <person name="Kellner H."/>
            <person name="Castanera R."/>
            <person name="Alfaro M."/>
            <person name="Ramirez L."/>
            <person name="Pisabarro A.G."/>
            <person name="Kuo A."/>
            <person name="Tritt A."/>
            <person name="Lipzen A."/>
            <person name="He G."/>
            <person name="Yan M."/>
            <person name="Ng V."/>
            <person name="Cullen D."/>
            <person name="Martin F."/>
            <person name="Rosso M.-N."/>
            <person name="Henrissat B."/>
            <person name="Hibbett D."/>
            <person name="Martinez A.T."/>
            <person name="Grigoriev I.V."/>
        </authorList>
    </citation>
    <scope>NUCLEOTIDE SEQUENCE</scope>
    <source>
        <strain evidence="1">AH 44721</strain>
    </source>
</reference>
<dbReference type="EMBL" id="JADNYJ010000116">
    <property type="protein sequence ID" value="KAF8883351.1"/>
    <property type="molecule type" value="Genomic_DNA"/>
</dbReference>
<name>A0A9P5NGE5_GYMJU</name>
<gene>
    <name evidence="1" type="ORF">CPB84DRAFT_1850993</name>
</gene>
<protein>
    <submittedName>
        <fullName evidence="1">Uncharacterized protein</fullName>
    </submittedName>
</protein>
<comment type="caution">
    <text evidence="1">The sequence shown here is derived from an EMBL/GenBank/DDBJ whole genome shotgun (WGS) entry which is preliminary data.</text>
</comment>
<dbReference type="Proteomes" id="UP000724874">
    <property type="component" value="Unassembled WGS sequence"/>
</dbReference>
<dbReference type="AlphaFoldDB" id="A0A9P5NGE5"/>